<comment type="similarity">
    <text evidence="2">Belongs to the glycosyl hydrolase 33 family.</text>
</comment>
<dbReference type="Pfam" id="PF13088">
    <property type="entry name" value="BNR_2"/>
    <property type="match status" value="1"/>
</dbReference>
<dbReference type="InterPro" id="IPR001791">
    <property type="entry name" value="Laminin_G"/>
</dbReference>
<evidence type="ECO:0000256" key="7">
    <source>
        <dbReference type="ARBA" id="ARBA00022801"/>
    </source>
</evidence>
<comment type="caution">
    <text evidence="13">The sequence shown here is derived from an EMBL/GenBank/DDBJ whole genome shotgun (WGS) entry which is preliminary data.</text>
</comment>
<dbReference type="NCBIfam" id="TIGR01167">
    <property type="entry name" value="LPXTG_anchor"/>
    <property type="match status" value="1"/>
</dbReference>
<dbReference type="InterPro" id="IPR023364">
    <property type="entry name" value="Trans_sialidase_dom3"/>
</dbReference>
<sequence length="1204" mass="133850">MRGVFKLKKISNIFVVLLTLVLGISLYPSSIFAMNDLNLNDLHLKGEGADISDHLSHIKEFNQGSLTLRFRSESLSSDLTALFSISNANLENNYFALYYQNSTGKLGIEFRDETGKHIINTSGTSTQLANANWHTVTVLNHGNRVEIYADGILLASQDNIDFTKIQSLPWNRMKLGGVARLKGENLWPFSGKISSLNLTHDILDVDTIKTLHNDTASTVDPSTSEAIELYAPGQDGSKNYRIPSLLTTQDGTVLAAIDKRITHQADWGNIDIAIRRSQDSGKTWSDTEVIIDLKSDPNVSQENVNTNYQSSAFLIDAAMAQDNRNGRIYLLVDMFPESRGFFSVQNEDQDFGQPYVTKEDGTHIVLKGTDGKKYYAKADGTVFDLNTDIITNYRVVLESEKGMPFNDLGDLYEGDTYVGNIYLKKSPLRIRQTAYLWLTHSDDDGQTWSSPHDITPQVKADWMQFIGTGPGVGIQLKNGELAFPIYHTNRHGGNSQSTSMIKSADGITWHKTESLNDNRNFNGQVLNSKTLNNGGALVTESQVVQLNNGTLKQFARNVSGKVLVGTSYDNGETWENDLETLPITDVYSQMSALHYNHEGKEYILLANPNGPKRTNGAVKLLQVLEGERLVLLSNTHMQSGNYEYNVVQPLPDGHFGLMYEHKKPENGDNMSMMFKRFSFEDLGVKDTSSLSLDIQDTYLEIKSDKALIPSSNLTLTYNTTQTTKPKRVDTNTLRFNLAEPVTILNGFTEGYLETLDGKALNIANKQGLDESLETLKALDFENLAPSVKDAADQLITKAELLSDNPFTIGDFIQQIHAMIGAIDPTYIPNSMFDVTASSQEDEKGNTQVEGPIGLAFDGDPSTFWHSKWGDKNPPFDVTVSFHHDMVVNALTYLPRQDGTLNGVVTEYQILGKLGDAPLHVLNEGTLDTNLTKKIITFEDAHVDTLIFKVVKGLENYGNAAEITLHGKTYRAPLDYSSLNQVLKTLENYNQSLYTEASFKPLLELKEKAYELLDNSETTQEMIDEMVINLNEFINNLELSNYTLDSLRLKIQEVEDYMNTLDLALYTQTSVQAVYDALDSAKALLQTPRFSFRSLFKASTPNEAQIKEAIESLDSAVRGLSKREVETEEPSNPDENITPPIVDPKPDTDSQKPETPDSNTEDSAQISPTDKTDVTLPKTGQAVSGFIGLGMLVSLCGFVIFKRKQ</sequence>
<dbReference type="GO" id="GO:0005737">
    <property type="term" value="C:cytoplasm"/>
    <property type="evidence" value="ECO:0007669"/>
    <property type="project" value="TreeGrafter"/>
</dbReference>
<comment type="catalytic activity">
    <reaction evidence="1">
        <text>Hydrolysis of alpha-(2-&gt;3)-, alpha-(2-&gt;6)-, alpha-(2-&gt;8)- glycosidic linkages of terminal sialic acid residues in oligosaccharides, glycoproteins, glycolipids, colominic acid and synthetic substrates.</text>
        <dbReference type="EC" id="3.2.1.18"/>
    </reaction>
</comment>
<dbReference type="CDD" id="cd15482">
    <property type="entry name" value="Sialidase_non-viral"/>
    <property type="match status" value="1"/>
</dbReference>
<evidence type="ECO:0000256" key="4">
    <source>
        <dbReference type="ARBA" id="ARBA00022536"/>
    </source>
</evidence>
<evidence type="ECO:0000256" key="6">
    <source>
        <dbReference type="ARBA" id="ARBA00022737"/>
    </source>
</evidence>
<dbReference type="InterPro" id="IPR013320">
    <property type="entry name" value="ConA-like_dom_sf"/>
</dbReference>
<dbReference type="InterPro" id="IPR004124">
    <property type="entry name" value="Glyco_hydro_33_N"/>
</dbReference>
<keyword evidence="10" id="KW-0472">Membrane</keyword>
<feature type="transmembrane region" description="Helical" evidence="10">
    <location>
        <begin position="1181"/>
        <end position="1200"/>
    </location>
</feature>
<dbReference type="PROSITE" id="PS50025">
    <property type="entry name" value="LAM_G_DOMAIN"/>
    <property type="match status" value="1"/>
</dbReference>
<dbReference type="Pfam" id="PF00754">
    <property type="entry name" value="F5_F8_type_C"/>
    <property type="match status" value="1"/>
</dbReference>
<dbReference type="GO" id="GO:0009313">
    <property type="term" value="P:oligosaccharide catabolic process"/>
    <property type="evidence" value="ECO:0007669"/>
    <property type="project" value="TreeGrafter"/>
</dbReference>
<evidence type="ECO:0000256" key="9">
    <source>
        <dbReference type="SAM" id="MobiDB-lite"/>
    </source>
</evidence>
<dbReference type="SUPFAM" id="SSF49785">
    <property type="entry name" value="Galactose-binding domain-like"/>
    <property type="match status" value="1"/>
</dbReference>
<keyword evidence="4" id="KW-0245">EGF-like domain</keyword>
<keyword evidence="10" id="KW-0812">Transmembrane</keyword>
<dbReference type="STRING" id="1648.A2I91_08040"/>
<keyword evidence="14" id="KW-1185">Reference proteome</keyword>
<evidence type="ECO:0000313" key="14">
    <source>
        <dbReference type="Proteomes" id="UP000003028"/>
    </source>
</evidence>
<keyword evidence="5" id="KW-0732">Signal</keyword>
<evidence type="ECO:0000256" key="2">
    <source>
        <dbReference type="ARBA" id="ARBA00009348"/>
    </source>
</evidence>
<dbReference type="PANTHER" id="PTHR10628">
    <property type="entry name" value="SIALIDASE"/>
    <property type="match status" value="1"/>
</dbReference>
<name>E7FXP8_ERYRH</name>
<feature type="domain" description="Cyclic nucleotide-binding" evidence="12">
    <location>
        <begin position="355"/>
        <end position="416"/>
    </location>
</feature>
<keyword evidence="10" id="KW-1133">Transmembrane helix</keyword>
<dbReference type="SUPFAM" id="SSF50939">
    <property type="entry name" value="Sialidases"/>
    <property type="match status" value="1"/>
</dbReference>
<dbReference type="InterPro" id="IPR000421">
    <property type="entry name" value="FA58C"/>
</dbReference>
<evidence type="ECO:0000313" key="13">
    <source>
        <dbReference type="EMBL" id="EFY08272.1"/>
    </source>
</evidence>
<evidence type="ECO:0000256" key="3">
    <source>
        <dbReference type="ARBA" id="ARBA00012733"/>
    </source>
</evidence>
<dbReference type="Gene3D" id="2.60.120.260">
    <property type="entry name" value="Galactose-binding domain-like"/>
    <property type="match status" value="1"/>
</dbReference>
<dbReference type="InterPro" id="IPR008979">
    <property type="entry name" value="Galactose-bd-like_sf"/>
</dbReference>
<feature type="compositionally biased region" description="Polar residues" evidence="9">
    <location>
        <begin position="1155"/>
        <end position="1168"/>
    </location>
</feature>
<dbReference type="AlphaFoldDB" id="E7FXP8"/>
<keyword evidence="7 13" id="KW-0378">Hydrolase</keyword>
<protein>
    <recommendedName>
        <fullName evidence="3">exo-alpha-sialidase</fullName>
        <ecNumber evidence="3">3.2.1.18</ecNumber>
    </recommendedName>
</protein>
<feature type="compositionally biased region" description="Basic and acidic residues" evidence="9">
    <location>
        <begin position="1143"/>
        <end position="1154"/>
    </location>
</feature>
<dbReference type="GO" id="GO:0006689">
    <property type="term" value="P:ganglioside catabolic process"/>
    <property type="evidence" value="ECO:0007669"/>
    <property type="project" value="TreeGrafter"/>
</dbReference>
<dbReference type="Proteomes" id="UP000003028">
    <property type="component" value="Unassembled WGS sequence"/>
</dbReference>
<dbReference type="PANTHER" id="PTHR10628:SF30">
    <property type="entry name" value="EXO-ALPHA-SIALIDASE"/>
    <property type="match status" value="1"/>
</dbReference>
<dbReference type="InterPro" id="IPR026856">
    <property type="entry name" value="Sialidase_fam"/>
</dbReference>
<feature type="region of interest" description="Disordered" evidence="9">
    <location>
        <begin position="1119"/>
        <end position="1176"/>
    </location>
</feature>
<dbReference type="SUPFAM" id="SSF49899">
    <property type="entry name" value="Concanavalin A-like lectins/glucanases"/>
    <property type="match status" value="1"/>
</dbReference>
<dbReference type="Gene3D" id="2.40.220.10">
    <property type="entry name" value="Intramolecular Trans-sialidase, Domain 3"/>
    <property type="match status" value="1"/>
</dbReference>
<evidence type="ECO:0000256" key="10">
    <source>
        <dbReference type="SAM" id="Phobius"/>
    </source>
</evidence>
<evidence type="ECO:0000259" key="11">
    <source>
        <dbReference type="PROSITE" id="PS50025"/>
    </source>
</evidence>
<dbReference type="GO" id="GO:0016020">
    <property type="term" value="C:membrane"/>
    <property type="evidence" value="ECO:0007669"/>
    <property type="project" value="TreeGrafter"/>
</dbReference>
<keyword evidence="6" id="KW-0677">Repeat</keyword>
<dbReference type="Gene3D" id="1.20.1270.90">
    <property type="entry name" value="AF1782-like"/>
    <property type="match status" value="1"/>
</dbReference>
<dbReference type="Pfam" id="PF02973">
    <property type="entry name" value="Sialidase"/>
    <property type="match status" value="1"/>
</dbReference>
<proteinExistence type="inferred from homology"/>
<organism evidence="13 14">
    <name type="scientific">Erysipelothrix rhusiopathiae ATCC 19414</name>
    <dbReference type="NCBI Taxonomy" id="525280"/>
    <lineage>
        <taxon>Bacteria</taxon>
        <taxon>Bacillati</taxon>
        <taxon>Bacillota</taxon>
        <taxon>Erysipelotrichia</taxon>
        <taxon>Erysipelotrichales</taxon>
        <taxon>Erysipelotrichaceae</taxon>
        <taxon>Erysipelothrix</taxon>
    </lineage>
</organism>
<dbReference type="Gene3D" id="2.120.10.10">
    <property type="match status" value="1"/>
</dbReference>
<feature type="domain" description="Laminin G" evidence="11">
    <location>
        <begin position="41"/>
        <end position="219"/>
    </location>
</feature>
<dbReference type="Gene3D" id="2.60.120.200">
    <property type="match status" value="1"/>
</dbReference>
<dbReference type="InterPro" id="IPR011040">
    <property type="entry name" value="Sialidase"/>
</dbReference>
<evidence type="ECO:0000256" key="5">
    <source>
        <dbReference type="ARBA" id="ARBA00022729"/>
    </source>
</evidence>
<dbReference type="EMBL" id="ACLK02000003">
    <property type="protein sequence ID" value="EFY08272.1"/>
    <property type="molecule type" value="Genomic_DNA"/>
</dbReference>
<evidence type="ECO:0000256" key="8">
    <source>
        <dbReference type="ARBA" id="ARBA00023295"/>
    </source>
</evidence>
<dbReference type="InterPro" id="IPR036278">
    <property type="entry name" value="Sialidase_sf"/>
</dbReference>
<keyword evidence="8 13" id="KW-0326">Glycosidase</keyword>
<dbReference type="InterPro" id="IPR000595">
    <property type="entry name" value="cNMP-bd_dom"/>
</dbReference>
<evidence type="ECO:0000256" key="1">
    <source>
        <dbReference type="ARBA" id="ARBA00000427"/>
    </source>
</evidence>
<dbReference type="EC" id="3.2.1.18" evidence="3"/>
<evidence type="ECO:0000259" key="12">
    <source>
        <dbReference type="PROSITE" id="PS50042"/>
    </source>
</evidence>
<reference evidence="13" key="1">
    <citation type="submission" date="2011-01" db="EMBL/GenBank/DDBJ databases">
        <authorList>
            <person name="Muzny D."/>
            <person name="Qin X."/>
            <person name="Buhay C."/>
            <person name="Dugan-Rocha S."/>
            <person name="Ding Y."/>
            <person name="Chen G."/>
            <person name="Hawes A."/>
            <person name="Holder M."/>
            <person name="Jhangiani S."/>
            <person name="Johnson A."/>
            <person name="Khan Z."/>
            <person name="Li Z."/>
            <person name="Liu W."/>
            <person name="Liu X."/>
            <person name="Perez L."/>
            <person name="Shen H."/>
            <person name="Wang Q."/>
            <person name="Watt J."/>
            <person name="Xi L."/>
            <person name="Xin Y."/>
            <person name="Zhou J."/>
            <person name="Deng J."/>
            <person name="Jiang H."/>
            <person name="Liu Y."/>
            <person name="Qu J."/>
            <person name="Song X.-Z."/>
            <person name="Zhang L."/>
            <person name="Villasana D."/>
            <person name="Johnson A."/>
            <person name="Liu J."/>
            <person name="Liyanage D."/>
            <person name="Lorensuhewa L."/>
            <person name="Robinson T."/>
            <person name="Song A."/>
            <person name="Song B.-B."/>
            <person name="Dinh H."/>
            <person name="Thornton R."/>
            <person name="Coyle M."/>
            <person name="Francisco L."/>
            <person name="Jackson L."/>
            <person name="Javaid M."/>
            <person name="Korchina V."/>
            <person name="Kovar C."/>
            <person name="Mata R."/>
            <person name="Mathew T."/>
            <person name="Ngo R."/>
            <person name="Nguyen L."/>
            <person name="Nguyen N."/>
            <person name="Okwuonu G."/>
            <person name="Ongeri F."/>
            <person name="Pham C."/>
            <person name="Simmons D."/>
            <person name="Wilczek-Boney K."/>
            <person name="Hale W."/>
            <person name="Jakkamsetti A."/>
            <person name="Pham P."/>
            <person name="Ruth R."/>
            <person name="San Lucas F."/>
            <person name="Warren J."/>
            <person name="Zhang J."/>
            <person name="Zhao Z."/>
            <person name="Zhou C."/>
            <person name="Zhu D."/>
            <person name="Lee S."/>
            <person name="Bess C."/>
            <person name="Blankenburg K."/>
            <person name="Forbes L."/>
            <person name="Fu Q."/>
            <person name="Gubbala S."/>
            <person name="Hirani K."/>
            <person name="Jayaseelan J.C."/>
            <person name="Lara F."/>
            <person name="Munidasa M."/>
            <person name="Palculict T."/>
            <person name="Patil S."/>
            <person name="Pu L.-L."/>
            <person name="Saada N."/>
            <person name="Tang L."/>
            <person name="Weissenberger G."/>
            <person name="Zhu Y."/>
            <person name="Hemphill L."/>
            <person name="Shang Y."/>
            <person name="Youmans B."/>
            <person name="Ayvaz T."/>
            <person name="Ross M."/>
            <person name="Santibanez J."/>
            <person name="Aqrawi P."/>
            <person name="Gross S."/>
            <person name="Joshi V."/>
            <person name="Fowler G."/>
            <person name="Nazareth L."/>
            <person name="Reid J."/>
            <person name="Worley K."/>
            <person name="Petrosino J."/>
            <person name="Highlander S."/>
            <person name="Gibbs R."/>
        </authorList>
    </citation>
    <scope>NUCLEOTIDE SEQUENCE [LARGE SCALE GENOMIC DNA]</scope>
    <source>
        <strain evidence="13">ATCC 19414</strain>
    </source>
</reference>
<gene>
    <name evidence="13" type="primary">nanA2</name>
    <name evidence="13" type="ORF">HMPREF0357_11425</name>
</gene>
<accession>E7FXP8</accession>
<dbReference type="GO" id="GO:0004308">
    <property type="term" value="F:exo-alpha-sialidase activity"/>
    <property type="evidence" value="ECO:0007669"/>
    <property type="project" value="UniProtKB-EC"/>
</dbReference>
<dbReference type="PROSITE" id="PS50042">
    <property type="entry name" value="CNMP_BINDING_3"/>
    <property type="match status" value="1"/>
</dbReference>